<dbReference type="InterPro" id="IPR027417">
    <property type="entry name" value="P-loop_NTPase"/>
</dbReference>
<keyword evidence="5" id="KW-0611">Plant defense</keyword>
<dbReference type="InterPro" id="IPR056789">
    <property type="entry name" value="LRR_R13L1-DRL21"/>
</dbReference>
<dbReference type="InterPro" id="IPR002182">
    <property type="entry name" value="NB-ARC"/>
</dbReference>
<dbReference type="Gene3D" id="3.80.10.10">
    <property type="entry name" value="Ribonuclease Inhibitor"/>
    <property type="match status" value="2"/>
</dbReference>
<feature type="domain" description="Disease resistance N-terminal" evidence="8">
    <location>
        <begin position="23"/>
        <end position="101"/>
    </location>
</feature>
<dbReference type="GO" id="GO:0043531">
    <property type="term" value="F:ADP binding"/>
    <property type="evidence" value="ECO:0007669"/>
    <property type="project" value="InterPro"/>
</dbReference>
<keyword evidence="3" id="KW-0677">Repeat</keyword>
<comment type="caution">
    <text evidence="11">The sequence shown here is derived from an EMBL/GenBank/DDBJ whole genome shotgun (WGS) entry which is preliminary data.</text>
</comment>
<evidence type="ECO:0000256" key="6">
    <source>
        <dbReference type="ARBA" id="ARBA00022840"/>
    </source>
</evidence>
<dbReference type="InterPro" id="IPR058922">
    <property type="entry name" value="WHD_DRP"/>
</dbReference>
<evidence type="ECO:0000313" key="12">
    <source>
        <dbReference type="Proteomes" id="UP001206925"/>
    </source>
</evidence>
<dbReference type="EMBL" id="JAMZMK010010450">
    <property type="protein sequence ID" value="KAI7731484.1"/>
    <property type="molecule type" value="Genomic_DNA"/>
</dbReference>
<dbReference type="PRINTS" id="PR00364">
    <property type="entry name" value="DISEASERSIST"/>
</dbReference>
<evidence type="ECO:0000259" key="9">
    <source>
        <dbReference type="Pfam" id="PF23559"/>
    </source>
</evidence>
<dbReference type="SUPFAM" id="SSF52058">
    <property type="entry name" value="L domain-like"/>
    <property type="match status" value="1"/>
</dbReference>
<name>A0AAD5G7K7_AMBAR</name>
<evidence type="ECO:0000256" key="2">
    <source>
        <dbReference type="ARBA" id="ARBA00022614"/>
    </source>
</evidence>
<accession>A0AAD5G7K7</accession>
<feature type="domain" description="R13L1/DRL21-like LRR repeat region" evidence="10">
    <location>
        <begin position="676"/>
        <end position="803"/>
    </location>
</feature>
<feature type="domain" description="NB-ARC" evidence="7">
    <location>
        <begin position="202"/>
        <end position="360"/>
    </location>
</feature>
<dbReference type="Gene3D" id="1.10.10.10">
    <property type="entry name" value="Winged helix-like DNA-binding domain superfamily/Winged helix DNA-binding domain"/>
    <property type="match status" value="1"/>
</dbReference>
<dbReference type="Pfam" id="PF25019">
    <property type="entry name" value="LRR_R13L1-DRL21"/>
    <property type="match status" value="1"/>
</dbReference>
<dbReference type="Gene3D" id="1.20.5.4130">
    <property type="match status" value="1"/>
</dbReference>
<dbReference type="Pfam" id="PF23559">
    <property type="entry name" value="WHD_DRP"/>
    <property type="match status" value="1"/>
</dbReference>
<proteinExistence type="inferred from homology"/>
<evidence type="ECO:0000259" key="7">
    <source>
        <dbReference type="Pfam" id="PF00931"/>
    </source>
</evidence>
<dbReference type="Proteomes" id="UP001206925">
    <property type="component" value="Unassembled WGS sequence"/>
</dbReference>
<comment type="similarity">
    <text evidence="1">Belongs to the disease resistance NB-LRR family.</text>
</comment>
<evidence type="ECO:0000256" key="5">
    <source>
        <dbReference type="ARBA" id="ARBA00022821"/>
    </source>
</evidence>
<evidence type="ECO:0000259" key="8">
    <source>
        <dbReference type="Pfam" id="PF18052"/>
    </source>
</evidence>
<dbReference type="GO" id="GO:0051707">
    <property type="term" value="P:response to other organism"/>
    <property type="evidence" value="ECO:0007669"/>
    <property type="project" value="UniProtKB-ARBA"/>
</dbReference>
<dbReference type="GO" id="GO:0005524">
    <property type="term" value="F:ATP binding"/>
    <property type="evidence" value="ECO:0007669"/>
    <property type="project" value="UniProtKB-KW"/>
</dbReference>
<dbReference type="InterPro" id="IPR036388">
    <property type="entry name" value="WH-like_DNA-bd_sf"/>
</dbReference>
<gene>
    <name evidence="11" type="ORF">M8C21_026908</name>
</gene>
<evidence type="ECO:0000313" key="11">
    <source>
        <dbReference type="EMBL" id="KAI7731484.1"/>
    </source>
</evidence>
<sequence length="907" mass="104241">MDGWHVSEHVKGVSRSLTSAAEAIQEFGLHRGFKDDMLTLKHDFDKIQAVLHDAEDKRNSEIPVYLWLRSLRSVTLEVEDVVDEISTEALLQRLYKERGISNRVRTSSFSNHNLLMFRFRIAKRVKSIRRKLDAIASKISELNLTPSGAISHVDVGIENEIPDRLLTPDSFDSIDSDVVGREEELEMVIRTICNKDIGKSEVGEIRVYAIMGDQGLGKTTLAQAVYDHELVNQYFELKIWIDVFENLQLKEIINGIITFIDERKCTLTRLDLLQESLHKKLMGKKFLIILDDLLINLNEKANWDALRATLSCGAEGSIVLITTTSAATLLMMAKIHELRHPLSKLSEVDSWLLFRKLAFAQGRVGDDISELEPIGRELVRRCHGLPLALKTLGSLMWSKSSISDWQRVKDSKIWMLQQDWFLSALLVSYDNLPPLIKRCFSYCCLFPRGYDMEKEVVIQLWIVNGFIPLGGETDLHVLVDEIFNCLVWRSFFRVVKDKRYLTAPRYRMHDLMYHLANDITRDEREIHLSLSSPHVQFTSQDLGKLKSLRSMFLFGVECKFNINHMYLRVLYLSGSRLNTLPESICKLKHLRYLNLSYTSIKVLPDSIIFLQNLQVLLLNFCYNLCKLPEAVRYMSSLRLLELNSCHSLLYLPLGIKAKTQLPRLTRFHVGKKTPKIMELRNLNHFEGELEITGLENVEGFDEAKSADLKYKNLLALKLCWSNIHMRESKHKIADDEAVLYGLEPNSSLEKLSIYFFMGNIISIDWIRNLWNLVEIRFSGCKRCESILRLWSLPNLKVIKLLGMDSLVSFDEDDVYTSGGTDMFPSLEEIYIFMCPNLISLPSNLSALKILKLEECGALMSLPVQCFGGLKELKINGCEHLSQRYGAYEDKDWSKISHIPDITVDSLW</sequence>
<reference evidence="11" key="1">
    <citation type="submission" date="2022-06" db="EMBL/GenBank/DDBJ databases">
        <title>Uncovering the hologenomic basis of an extraordinary plant invasion.</title>
        <authorList>
            <person name="Bieker V.C."/>
            <person name="Martin M.D."/>
            <person name="Gilbert T."/>
            <person name="Hodgins K."/>
            <person name="Battlay P."/>
            <person name="Petersen B."/>
            <person name="Wilson J."/>
        </authorList>
    </citation>
    <scope>NUCLEOTIDE SEQUENCE</scope>
    <source>
        <strain evidence="11">AA19_3_7</strain>
        <tissue evidence="11">Leaf</tissue>
    </source>
</reference>
<keyword evidence="4" id="KW-0547">Nucleotide-binding</keyword>
<dbReference type="SUPFAM" id="SSF52540">
    <property type="entry name" value="P-loop containing nucleoside triphosphate hydrolases"/>
    <property type="match status" value="1"/>
</dbReference>
<dbReference type="PANTHER" id="PTHR36766">
    <property type="entry name" value="PLANT BROAD-SPECTRUM MILDEW RESISTANCE PROTEIN RPW8"/>
    <property type="match status" value="1"/>
</dbReference>
<dbReference type="AlphaFoldDB" id="A0AAD5G7K7"/>
<evidence type="ECO:0000256" key="1">
    <source>
        <dbReference type="ARBA" id="ARBA00008894"/>
    </source>
</evidence>
<dbReference type="Pfam" id="PF00931">
    <property type="entry name" value="NB-ARC"/>
    <property type="match status" value="1"/>
</dbReference>
<dbReference type="InterPro" id="IPR041118">
    <property type="entry name" value="Rx_N"/>
</dbReference>
<keyword evidence="12" id="KW-1185">Reference proteome</keyword>
<dbReference type="InterPro" id="IPR032675">
    <property type="entry name" value="LRR_dom_sf"/>
</dbReference>
<keyword evidence="6" id="KW-0067">ATP-binding</keyword>
<evidence type="ECO:0000256" key="3">
    <source>
        <dbReference type="ARBA" id="ARBA00022737"/>
    </source>
</evidence>
<dbReference type="Pfam" id="PF13855">
    <property type="entry name" value="LRR_8"/>
    <property type="match status" value="1"/>
</dbReference>
<dbReference type="InterPro" id="IPR001611">
    <property type="entry name" value="Leu-rich_rpt"/>
</dbReference>
<protein>
    <submittedName>
        <fullName evidence="11">Uncharacterized protein</fullName>
    </submittedName>
</protein>
<dbReference type="Pfam" id="PF18052">
    <property type="entry name" value="Rx_N"/>
    <property type="match status" value="1"/>
</dbReference>
<dbReference type="Gene3D" id="3.40.50.300">
    <property type="entry name" value="P-loop containing nucleotide triphosphate hydrolases"/>
    <property type="match status" value="1"/>
</dbReference>
<evidence type="ECO:0000259" key="10">
    <source>
        <dbReference type="Pfam" id="PF25019"/>
    </source>
</evidence>
<dbReference type="GO" id="GO:0006952">
    <property type="term" value="P:defense response"/>
    <property type="evidence" value="ECO:0007669"/>
    <property type="project" value="UniProtKB-KW"/>
</dbReference>
<keyword evidence="2" id="KW-0433">Leucine-rich repeat</keyword>
<organism evidence="11 12">
    <name type="scientific">Ambrosia artemisiifolia</name>
    <name type="common">Common ragweed</name>
    <dbReference type="NCBI Taxonomy" id="4212"/>
    <lineage>
        <taxon>Eukaryota</taxon>
        <taxon>Viridiplantae</taxon>
        <taxon>Streptophyta</taxon>
        <taxon>Embryophyta</taxon>
        <taxon>Tracheophyta</taxon>
        <taxon>Spermatophyta</taxon>
        <taxon>Magnoliopsida</taxon>
        <taxon>eudicotyledons</taxon>
        <taxon>Gunneridae</taxon>
        <taxon>Pentapetalae</taxon>
        <taxon>asterids</taxon>
        <taxon>campanulids</taxon>
        <taxon>Asterales</taxon>
        <taxon>Asteraceae</taxon>
        <taxon>Asteroideae</taxon>
        <taxon>Heliantheae alliance</taxon>
        <taxon>Heliantheae</taxon>
        <taxon>Ambrosia</taxon>
    </lineage>
</organism>
<feature type="domain" description="Disease resistance protein winged helix" evidence="9">
    <location>
        <begin position="445"/>
        <end position="516"/>
    </location>
</feature>
<evidence type="ECO:0000256" key="4">
    <source>
        <dbReference type="ARBA" id="ARBA00022741"/>
    </source>
</evidence>
<dbReference type="PANTHER" id="PTHR36766:SF47">
    <property type="entry name" value="NB-ARC DOMAIN-CONTAINING PROTEIN"/>
    <property type="match status" value="1"/>
</dbReference>